<feature type="domain" description="HTH tetR-type" evidence="3">
    <location>
        <begin position="10"/>
        <end position="70"/>
    </location>
</feature>
<evidence type="ECO:0000313" key="7">
    <source>
        <dbReference type="Proteomes" id="UP000276029"/>
    </source>
</evidence>
<reference evidence="4 6" key="1">
    <citation type="submission" date="2018-06" db="EMBL/GenBank/DDBJ databases">
        <title>Complete Genome Sequence of the Microcystin-Degrading Bacterium Sphingosinicella microcystinivorans Strain B-9.</title>
        <authorList>
            <person name="Jin H."/>
            <person name="Nishizawa T."/>
            <person name="Guo Y."/>
            <person name="Nishizawa A."/>
            <person name="Park H."/>
            <person name="Kato H."/>
            <person name="Tsuji K."/>
            <person name="Harada K."/>
        </authorList>
    </citation>
    <scope>NUCLEOTIDE SEQUENCE [LARGE SCALE GENOMIC DNA]</scope>
    <source>
        <strain evidence="4 6">B9</strain>
    </source>
</reference>
<dbReference type="PANTHER" id="PTHR30055">
    <property type="entry name" value="HTH-TYPE TRANSCRIPTIONAL REGULATOR RUTR"/>
    <property type="match status" value="1"/>
</dbReference>
<evidence type="ECO:0000313" key="5">
    <source>
        <dbReference type="EMBL" id="RKS88846.1"/>
    </source>
</evidence>
<dbReference type="EMBL" id="RBWX01000008">
    <property type="protein sequence ID" value="RKS88846.1"/>
    <property type="molecule type" value="Genomic_DNA"/>
</dbReference>
<accession>A0AAD1D2W9</accession>
<reference evidence="5 7" key="2">
    <citation type="submission" date="2018-10" db="EMBL/GenBank/DDBJ databases">
        <title>Genomic Encyclopedia of Type Strains, Phase IV (KMG-IV): sequencing the most valuable type-strain genomes for metagenomic binning, comparative biology and taxonomic classification.</title>
        <authorList>
            <person name="Goeker M."/>
        </authorList>
    </citation>
    <scope>NUCLEOTIDE SEQUENCE [LARGE SCALE GENOMIC DNA]</scope>
    <source>
        <strain evidence="5 7">DSM 19791</strain>
    </source>
</reference>
<dbReference type="PRINTS" id="PR00455">
    <property type="entry name" value="HTHTETR"/>
</dbReference>
<evidence type="ECO:0000313" key="4">
    <source>
        <dbReference type="EMBL" id="BBE32600.1"/>
    </source>
</evidence>
<evidence type="ECO:0000256" key="2">
    <source>
        <dbReference type="PROSITE-ProRule" id="PRU00335"/>
    </source>
</evidence>
<feature type="DNA-binding region" description="H-T-H motif" evidence="2">
    <location>
        <begin position="33"/>
        <end position="52"/>
    </location>
</feature>
<dbReference type="Gene3D" id="1.10.357.10">
    <property type="entry name" value="Tetracycline Repressor, domain 2"/>
    <property type="match status" value="1"/>
</dbReference>
<dbReference type="PROSITE" id="PS01081">
    <property type="entry name" value="HTH_TETR_1"/>
    <property type="match status" value="1"/>
</dbReference>
<proteinExistence type="predicted"/>
<dbReference type="GO" id="GO:0003700">
    <property type="term" value="F:DNA-binding transcription factor activity"/>
    <property type="evidence" value="ECO:0007669"/>
    <property type="project" value="TreeGrafter"/>
</dbReference>
<dbReference type="AlphaFoldDB" id="A0AAD1D2W9"/>
<dbReference type="InterPro" id="IPR001647">
    <property type="entry name" value="HTH_TetR"/>
</dbReference>
<dbReference type="PANTHER" id="PTHR30055:SF226">
    <property type="entry name" value="HTH-TYPE TRANSCRIPTIONAL REGULATOR PKSA"/>
    <property type="match status" value="1"/>
</dbReference>
<dbReference type="KEGG" id="smic:SmB9_02580"/>
<sequence>MPKRDSTHMAAQRERILRAALSCIAAHGVEGTSIEHIRKAAGLSAGTIYRYFANKEDLVVAVLEHFSTHEAAVPVPKDWTDYRAGLMKEKRPSGLSSAALDRAMLQLMAAALSADYLRAAIRPVIERNLAEQRQVLEALVKSGGAEIAGTPEETVRAVSAVGIGMSWLAALSGQSTEAATEEAVAIIDRLVKPR</sequence>
<dbReference type="Pfam" id="PF00440">
    <property type="entry name" value="TetR_N"/>
    <property type="match status" value="1"/>
</dbReference>
<dbReference type="RefSeq" id="WP_160119041.1">
    <property type="nucleotide sequence ID" value="NZ_AP018711.1"/>
</dbReference>
<protein>
    <submittedName>
        <fullName evidence="5">TetR family transcriptional regulator</fullName>
    </submittedName>
</protein>
<evidence type="ECO:0000256" key="1">
    <source>
        <dbReference type="ARBA" id="ARBA00023125"/>
    </source>
</evidence>
<keyword evidence="7" id="KW-1185">Reference proteome</keyword>
<dbReference type="InterPro" id="IPR023772">
    <property type="entry name" value="DNA-bd_HTH_TetR-type_CS"/>
</dbReference>
<dbReference type="PROSITE" id="PS50977">
    <property type="entry name" value="HTH_TETR_2"/>
    <property type="match status" value="1"/>
</dbReference>
<gene>
    <name evidence="5" type="ORF">DFR51_2057</name>
    <name evidence="4" type="ORF">SmB9_02580</name>
</gene>
<dbReference type="GO" id="GO:0000976">
    <property type="term" value="F:transcription cis-regulatory region binding"/>
    <property type="evidence" value="ECO:0007669"/>
    <property type="project" value="TreeGrafter"/>
</dbReference>
<dbReference type="InterPro" id="IPR050109">
    <property type="entry name" value="HTH-type_TetR-like_transc_reg"/>
</dbReference>
<organism evidence="4 6">
    <name type="scientific">Sphingosinicella microcystinivorans</name>
    <dbReference type="NCBI Taxonomy" id="335406"/>
    <lineage>
        <taxon>Bacteria</taxon>
        <taxon>Pseudomonadati</taxon>
        <taxon>Pseudomonadota</taxon>
        <taxon>Alphaproteobacteria</taxon>
        <taxon>Sphingomonadales</taxon>
        <taxon>Sphingosinicellaceae</taxon>
        <taxon>Sphingosinicella</taxon>
    </lineage>
</organism>
<dbReference type="Proteomes" id="UP000276029">
    <property type="component" value="Unassembled WGS sequence"/>
</dbReference>
<dbReference type="InterPro" id="IPR009057">
    <property type="entry name" value="Homeodomain-like_sf"/>
</dbReference>
<evidence type="ECO:0000259" key="3">
    <source>
        <dbReference type="PROSITE" id="PS50977"/>
    </source>
</evidence>
<keyword evidence="1 2" id="KW-0238">DNA-binding</keyword>
<dbReference type="EMBL" id="AP018711">
    <property type="protein sequence ID" value="BBE32600.1"/>
    <property type="molecule type" value="Genomic_DNA"/>
</dbReference>
<evidence type="ECO:0000313" key="6">
    <source>
        <dbReference type="Proteomes" id="UP000275727"/>
    </source>
</evidence>
<dbReference type="SUPFAM" id="SSF46689">
    <property type="entry name" value="Homeodomain-like"/>
    <property type="match status" value="1"/>
</dbReference>
<name>A0AAD1D2W9_SPHMI</name>
<dbReference type="Proteomes" id="UP000275727">
    <property type="component" value="Chromosome"/>
</dbReference>